<organism evidence="1">
    <name type="scientific">Anguilla anguilla</name>
    <name type="common">European freshwater eel</name>
    <name type="synonym">Muraena anguilla</name>
    <dbReference type="NCBI Taxonomy" id="7936"/>
    <lineage>
        <taxon>Eukaryota</taxon>
        <taxon>Metazoa</taxon>
        <taxon>Chordata</taxon>
        <taxon>Craniata</taxon>
        <taxon>Vertebrata</taxon>
        <taxon>Euteleostomi</taxon>
        <taxon>Actinopterygii</taxon>
        <taxon>Neopterygii</taxon>
        <taxon>Teleostei</taxon>
        <taxon>Anguilliformes</taxon>
        <taxon>Anguillidae</taxon>
        <taxon>Anguilla</taxon>
    </lineage>
</organism>
<protein>
    <submittedName>
        <fullName evidence="1">Uncharacterized protein</fullName>
    </submittedName>
</protein>
<sequence length="35" mass="4233">MCKHYGEKNEEKKIYCQQNISDVIHLVRFFFPLSS</sequence>
<dbReference type="AlphaFoldDB" id="A0A0E9W1P4"/>
<name>A0A0E9W1P4_ANGAN</name>
<reference evidence="1" key="1">
    <citation type="submission" date="2014-11" db="EMBL/GenBank/DDBJ databases">
        <authorList>
            <person name="Amaro Gonzalez C."/>
        </authorList>
    </citation>
    <scope>NUCLEOTIDE SEQUENCE</scope>
</reference>
<dbReference type="EMBL" id="GBXM01024346">
    <property type="protein sequence ID" value="JAH84231.1"/>
    <property type="molecule type" value="Transcribed_RNA"/>
</dbReference>
<evidence type="ECO:0000313" key="1">
    <source>
        <dbReference type="EMBL" id="JAH84231.1"/>
    </source>
</evidence>
<reference evidence="1" key="2">
    <citation type="journal article" date="2015" name="Fish Shellfish Immunol.">
        <title>Early steps in the European eel (Anguilla anguilla)-Vibrio vulnificus interaction in the gills: Role of the RtxA13 toxin.</title>
        <authorList>
            <person name="Callol A."/>
            <person name="Pajuelo D."/>
            <person name="Ebbesson L."/>
            <person name="Teles M."/>
            <person name="MacKenzie S."/>
            <person name="Amaro C."/>
        </authorList>
    </citation>
    <scope>NUCLEOTIDE SEQUENCE</scope>
</reference>
<accession>A0A0E9W1P4</accession>
<proteinExistence type="predicted"/>